<protein>
    <submittedName>
        <fullName evidence="2">Uncharacterized protein</fullName>
    </submittedName>
</protein>
<comment type="caution">
    <text evidence="2">The sequence shown here is derived from an EMBL/GenBank/DDBJ whole genome shotgun (WGS) entry which is preliminary data.</text>
</comment>
<feature type="region of interest" description="Disordered" evidence="1">
    <location>
        <begin position="1"/>
        <end position="106"/>
    </location>
</feature>
<dbReference type="Proteomes" id="UP001201812">
    <property type="component" value="Unassembled WGS sequence"/>
</dbReference>
<evidence type="ECO:0000256" key="1">
    <source>
        <dbReference type="SAM" id="MobiDB-lite"/>
    </source>
</evidence>
<gene>
    <name evidence="2" type="ORF">DdX_10963</name>
</gene>
<feature type="region of interest" description="Disordered" evidence="1">
    <location>
        <begin position="195"/>
        <end position="249"/>
    </location>
</feature>
<organism evidence="2 3">
    <name type="scientific">Ditylenchus destructor</name>
    <dbReference type="NCBI Taxonomy" id="166010"/>
    <lineage>
        <taxon>Eukaryota</taxon>
        <taxon>Metazoa</taxon>
        <taxon>Ecdysozoa</taxon>
        <taxon>Nematoda</taxon>
        <taxon>Chromadorea</taxon>
        <taxon>Rhabditida</taxon>
        <taxon>Tylenchina</taxon>
        <taxon>Tylenchomorpha</taxon>
        <taxon>Sphaerularioidea</taxon>
        <taxon>Anguinidae</taxon>
        <taxon>Anguininae</taxon>
        <taxon>Ditylenchus</taxon>
    </lineage>
</organism>
<keyword evidence="3" id="KW-1185">Reference proteome</keyword>
<evidence type="ECO:0000313" key="2">
    <source>
        <dbReference type="EMBL" id="KAI1709953.1"/>
    </source>
</evidence>
<evidence type="ECO:0000313" key="3">
    <source>
        <dbReference type="Proteomes" id="UP001201812"/>
    </source>
</evidence>
<name>A0AAD4N340_9BILA</name>
<accession>A0AAD4N340</accession>
<proteinExistence type="predicted"/>
<reference evidence="2" key="1">
    <citation type="submission" date="2022-01" db="EMBL/GenBank/DDBJ databases">
        <title>Genome Sequence Resource for Two Populations of Ditylenchus destructor, the Migratory Endoparasitic Phytonematode.</title>
        <authorList>
            <person name="Zhang H."/>
            <person name="Lin R."/>
            <person name="Xie B."/>
        </authorList>
    </citation>
    <scope>NUCLEOTIDE SEQUENCE</scope>
    <source>
        <strain evidence="2">BazhouSP</strain>
    </source>
</reference>
<feature type="compositionally biased region" description="Basic residues" evidence="1">
    <location>
        <begin position="30"/>
        <end position="41"/>
    </location>
</feature>
<dbReference type="AlphaFoldDB" id="A0AAD4N340"/>
<dbReference type="EMBL" id="JAKKPZ010000028">
    <property type="protein sequence ID" value="KAI1709953.1"/>
    <property type="molecule type" value="Genomic_DNA"/>
</dbReference>
<sequence>MRAGSNNKIPDRPAPTTYPGQPENPALARSPRRRSPRRFRPRIGSQLALIQISLDPPSPPNEPIFDETLDDSPQSKGPYDERKESTSSGYELPPLPPGSGGPNSGSNYYWPGIDYPFPAIDSSRLLQVPKGELLDVEMPRQCSPPPRRCSNVSNISNISYTSTTSERSDLSSMSLTGSYQNLLSPYGLRFGSRSSTQSYSADECDTPPEYIDASGSSGGRPYSMIEDQNCAAGGDEETDCDGSAVTAVQ</sequence>